<evidence type="ECO:0000256" key="2">
    <source>
        <dbReference type="ARBA" id="ARBA00023002"/>
    </source>
</evidence>
<dbReference type="Proteomes" id="UP001260188">
    <property type="component" value="Unassembled WGS sequence"/>
</dbReference>
<feature type="domain" description="6-phosphogluconate dehydrogenase NADP-binding" evidence="3">
    <location>
        <begin position="18"/>
        <end position="147"/>
    </location>
</feature>
<sequence>MAAVNAARVQAGNATPLTVVGLGEAGRLYAQGAVAAGYAVTGYDPFAPETPEGVTRAATLAEAVASAEIVLTLTTASLSEQIAAEAAPHLRADATYVDCTTASPEALLRVAEVVEGSGVAFADVAILGPVPIRGAATDAIVSGSGRAVAIETLRSFGASVEDGGEIAGDASARKLLRSILMKGLGAIITEALAAGRAAGSEQWIRDQIARQLAGDGHAVVERLERGTRTHAVRRAHEMAAVADYLESLGVAHDMATATQRTHERVAAEKE</sequence>
<evidence type="ECO:0000259" key="3">
    <source>
        <dbReference type="Pfam" id="PF03446"/>
    </source>
</evidence>
<reference evidence="5 6" key="1">
    <citation type="submission" date="2023-08" db="EMBL/GenBank/DDBJ databases">
        <title>Functional and genomic diversity of the sorghum phyllosphere microbiome.</title>
        <authorList>
            <person name="Shade A."/>
        </authorList>
    </citation>
    <scope>NUCLEOTIDE SEQUENCE [LARGE SCALE GENOMIC DNA]</scope>
    <source>
        <strain evidence="5 6">SORGH_AS_0919</strain>
    </source>
</reference>
<dbReference type="RefSeq" id="WP_309667158.1">
    <property type="nucleotide sequence ID" value="NZ_JAVIZA010000001.1"/>
</dbReference>
<evidence type="ECO:0000313" key="5">
    <source>
        <dbReference type="EMBL" id="MDR6168297.1"/>
    </source>
</evidence>
<evidence type="ECO:0000256" key="1">
    <source>
        <dbReference type="ARBA" id="ARBA00009080"/>
    </source>
</evidence>
<organism evidence="5 6">
    <name type="scientific">Microbacterium paludicola</name>
    <dbReference type="NCBI Taxonomy" id="300019"/>
    <lineage>
        <taxon>Bacteria</taxon>
        <taxon>Bacillati</taxon>
        <taxon>Actinomycetota</taxon>
        <taxon>Actinomycetes</taxon>
        <taxon>Micrococcales</taxon>
        <taxon>Microbacteriaceae</taxon>
        <taxon>Microbacterium</taxon>
    </lineage>
</organism>
<name>A0ABU1I463_9MICO</name>
<dbReference type="InterPro" id="IPR036291">
    <property type="entry name" value="NAD(P)-bd_dom_sf"/>
</dbReference>
<comment type="caution">
    <text evidence="5">The sequence shown here is derived from an EMBL/GenBank/DDBJ whole genome shotgun (WGS) entry which is preliminary data.</text>
</comment>
<dbReference type="GO" id="GO:0008442">
    <property type="term" value="F:3-hydroxyisobutyrate dehydrogenase activity"/>
    <property type="evidence" value="ECO:0007669"/>
    <property type="project" value="UniProtKB-EC"/>
</dbReference>
<dbReference type="InterPro" id="IPR013328">
    <property type="entry name" value="6PGD_dom2"/>
</dbReference>
<feature type="domain" description="Phosphogluconate dehydrogenase NAD-binding putative C-terminal" evidence="4">
    <location>
        <begin position="197"/>
        <end position="265"/>
    </location>
</feature>
<comment type="similarity">
    <text evidence="1">Belongs to the HIBADH-related family.</text>
</comment>
<dbReference type="EMBL" id="JAVIZA010000001">
    <property type="protein sequence ID" value="MDR6168297.1"/>
    <property type="molecule type" value="Genomic_DNA"/>
</dbReference>
<dbReference type="InterPro" id="IPR015814">
    <property type="entry name" value="Pgluconate_DH_NAD-bd_C"/>
</dbReference>
<dbReference type="Gene3D" id="1.10.1040.10">
    <property type="entry name" value="N-(1-d-carboxylethyl)-l-norvaline Dehydrogenase, domain 2"/>
    <property type="match status" value="1"/>
</dbReference>
<proteinExistence type="inferred from homology"/>
<dbReference type="InterPro" id="IPR008927">
    <property type="entry name" value="6-PGluconate_DH-like_C_sf"/>
</dbReference>
<evidence type="ECO:0000259" key="4">
    <source>
        <dbReference type="Pfam" id="PF09130"/>
    </source>
</evidence>
<dbReference type="InterPro" id="IPR015815">
    <property type="entry name" value="HIBADH-related"/>
</dbReference>
<protein>
    <submittedName>
        <fullName evidence="5">3-hydroxyisobutyrate dehydrogenase</fullName>
        <ecNumber evidence="5">1.1.1.31</ecNumber>
    </submittedName>
</protein>
<dbReference type="SUPFAM" id="SSF51735">
    <property type="entry name" value="NAD(P)-binding Rossmann-fold domains"/>
    <property type="match status" value="1"/>
</dbReference>
<dbReference type="Gene3D" id="3.40.50.720">
    <property type="entry name" value="NAD(P)-binding Rossmann-like Domain"/>
    <property type="match status" value="1"/>
</dbReference>
<keyword evidence="2 5" id="KW-0560">Oxidoreductase</keyword>
<dbReference type="PIRSF" id="PIRSF000103">
    <property type="entry name" value="HIBADH"/>
    <property type="match status" value="1"/>
</dbReference>
<accession>A0ABU1I463</accession>
<dbReference type="SUPFAM" id="SSF48179">
    <property type="entry name" value="6-phosphogluconate dehydrogenase C-terminal domain-like"/>
    <property type="match status" value="1"/>
</dbReference>
<gene>
    <name evidence="5" type="ORF">QE367_002501</name>
</gene>
<evidence type="ECO:0000313" key="6">
    <source>
        <dbReference type="Proteomes" id="UP001260188"/>
    </source>
</evidence>
<dbReference type="Pfam" id="PF09130">
    <property type="entry name" value="DUF1932"/>
    <property type="match status" value="1"/>
</dbReference>
<dbReference type="InterPro" id="IPR006115">
    <property type="entry name" value="6PGDH_NADP-bd"/>
</dbReference>
<dbReference type="Pfam" id="PF03446">
    <property type="entry name" value="NAD_binding_2"/>
    <property type="match status" value="1"/>
</dbReference>
<dbReference type="EC" id="1.1.1.31" evidence="5"/>
<keyword evidence="6" id="KW-1185">Reference proteome</keyword>